<name>A0A238KRC3_9RHOB</name>
<gene>
    <name evidence="1" type="ORF">COL8621_02589</name>
</gene>
<sequence length="140" mass="14885">MGISQFGWVSNKGTSGSLRVVCPLIREHHDDDISRVFVQGMDPECAEAQENETCSPAITCNISISNRFGDPVSGSPHGFTLKRIDEANNGNSLVARAGIGGGRTNLSVPKATSSGGFFTYNVFCQIPPGQRITGLLLAEE</sequence>
<accession>A0A238KRC3</accession>
<evidence type="ECO:0000313" key="2">
    <source>
        <dbReference type="Proteomes" id="UP000202922"/>
    </source>
</evidence>
<dbReference type="Proteomes" id="UP000202922">
    <property type="component" value="Unassembled WGS sequence"/>
</dbReference>
<organism evidence="1 2">
    <name type="scientific">Actibacterium lipolyticum</name>
    <dbReference type="NCBI Taxonomy" id="1524263"/>
    <lineage>
        <taxon>Bacteria</taxon>
        <taxon>Pseudomonadati</taxon>
        <taxon>Pseudomonadota</taxon>
        <taxon>Alphaproteobacteria</taxon>
        <taxon>Rhodobacterales</taxon>
        <taxon>Roseobacteraceae</taxon>
        <taxon>Actibacterium</taxon>
    </lineage>
</organism>
<proteinExistence type="predicted"/>
<reference evidence="2" key="1">
    <citation type="submission" date="2017-05" db="EMBL/GenBank/DDBJ databases">
        <authorList>
            <person name="Rodrigo-Torres L."/>
            <person name="Arahal R. D."/>
            <person name="Lucena T."/>
        </authorList>
    </citation>
    <scope>NUCLEOTIDE SEQUENCE [LARGE SCALE GENOMIC DNA]</scope>
    <source>
        <strain evidence="2">CECT 8621</strain>
    </source>
</reference>
<keyword evidence="2" id="KW-1185">Reference proteome</keyword>
<evidence type="ECO:0000313" key="1">
    <source>
        <dbReference type="EMBL" id="SMX44596.1"/>
    </source>
</evidence>
<dbReference type="AlphaFoldDB" id="A0A238KRC3"/>
<dbReference type="EMBL" id="FXYE01000002">
    <property type="protein sequence ID" value="SMX44596.1"/>
    <property type="molecule type" value="Genomic_DNA"/>
</dbReference>
<protein>
    <submittedName>
        <fullName evidence="1">Uncharacterized protein</fullName>
    </submittedName>
</protein>